<dbReference type="RefSeq" id="WP_147155031.1">
    <property type="nucleotide sequence ID" value="NZ_BKAJ01000136.1"/>
</dbReference>
<gene>
    <name evidence="1" type="ORF">RSO01_68220</name>
</gene>
<organism evidence="1 2">
    <name type="scientific">Reyranella soli</name>
    <dbReference type="NCBI Taxonomy" id="1230389"/>
    <lineage>
        <taxon>Bacteria</taxon>
        <taxon>Pseudomonadati</taxon>
        <taxon>Pseudomonadota</taxon>
        <taxon>Alphaproteobacteria</taxon>
        <taxon>Hyphomicrobiales</taxon>
        <taxon>Reyranellaceae</taxon>
        <taxon>Reyranella</taxon>
    </lineage>
</organism>
<sequence length="319" mass="34869">MASTVYFATNRVIVGPKDKPGSYTSSMVPSANPAEVIYGTAFVGSADFEEDKPGNITSLHDFSDGMFNDPVNEDLSKGGRNILVFIHGFANTFGDAIARAAFNREWFANHGISGTDTAVIAFSWPSRGQVVSLPLPWDAYRHDQEAATNSGMHLLRFLSNLLPMLEKARENGRRTFLLAHSMGNLALQGAVGTWFAQGNGEATMFDEVILAAPDVKHTAFGNGASDHLHDLHRLAQRISVLYSRADKVLDDLSEIVNGGPRLGQRGPYGMGDLVQFPAKRYQMVDCTGFNDYKITFQGSHQYYRISRGVRATIAALMTA</sequence>
<dbReference type="Pfam" id="PF05990">
    <property type="entry name" value="DUF900"/>
    <property type="match status" value="1"/>
</dbReference>
<evidence type="ECO:0000313" key="2">
    <source>
        <dbReference type="Proteomes" id="UP000321058"/>
    </source>
</evidence>
<name>A0A512NL34_9HYPH</name>
<evidence type="ECO:0008006" key="3">
    <source>
        <dbReference type="Google" id="ProtNLM"/>
    </source>
</evidence>
<dbReference type="PANTHER" id="PTHR36513">
    <property type="entry name" value="ABC TRANSMEMBRANE TYPE-1 DOMAIN-CONTAINING PROTEIN"/>
    <property type="match status" value="1"/>
</dbReference>
<accession>A0A512NL34</accession>
<dbReference type="InterPro" id="IPR010297">
    <property type="entry name" value="DUF900_hydrolase"/>
</dbReference>
<keyword evidence="2" id="KW-1185">Reference proteome</keyword>
<reference evidence="1 2" key="1">
    <citation type="submission" date="2019-07" db="EMBL/GenBank/DDBJ databases">
        <title>Whole genome shotgun sequence of Reyranella soli NBRC 108950.</title>
        <authorList>
            <person name="Hosoyama A."/>
            <person name="Uohara A."/>
            <person name="Ohji S."/>
            <person name="Ichikawa N."/>
        </authorList>
    </citation>
    <scope>NUCLEOTIDE SEQUENCE [LARGE SCALE GENOMIC DNA]</scope>
    <source>
        <strain evidence="1 2">NBRC 108950</strain>
    </source>
</reference>
<dbReference type="Proteomes" id="UP000321058">
    <property type="component" value="Unassembled WGS sequence"/>
</dbReference>
<comment type="caution">
    <text evidence="1">The sequence shown here is derived from an EMBL/GenBank/DDBJ whole genome shotgun (WGS) entry which is preliminary data.</text>
</comment>
<dbReference type="OrthoDB" id="9797755at2"/>
<dbReference type="Gene3D" id="3.40.50.1820">
    <property type="entry name" value="alpha/beta hydrolase"/>
    <property type="match status" value="1"/>
</dbReference>
<evidence type="ECO:0000313" key="1">
    <source>
        <dbReference type="EMBL" id="GEP59656.1"/>
    </source>
</evidence>
<dbReference type="SUPFAM" id="SSF53474">
    <property type="entry name" value="alpha/beta-Hydrolases"/>
    <property type="match status" value="1"/>
</dbReference>
<proteinExistence type="predicted"/>
<dbReference type="InterPro" id="IPR029058">
    <property type="entry name" value="AB_hydrolase_fold"/>
</dbReference>
<dbReference type="PANTHER" id="PTHR36513:SF1">
    <property type="entry name" value="TRANSMEMBRANE PROTEIN"/>
    <property type="match status" value="1"/>
</dbReference>
<dbReference type="EMBL" id="BKAJ01000136">
    <property type="protein sequence ID" value="GEP59656.1"/>
    <property type="molecule type" value="Genomic_DNA"/>
</dbReference>
<dbReference type="AlphaFoldDB" id="A0A512NL34"/>
<protein>
    <recommendedName>
        <fullName evidence="3">Alpha/beta hydrolase</fullName>
    </recommendedName>
</protein>